<dbReference type="Pfam" id="PF12624">
    <property type="entry name" value="VPS13_N"/>
    <property type="match status" value="2"/>
</dbReference>
<dbReference type="InterPro" id="IPR006614">
    <property type="entry name" value="Peroxin/Ferlin"/>
</dbReference>
<feature type="region of interest" description="Disordered" evidence="3">
    <location>
        <begin position="641"/>
        <end position="668"/>
    </location>
</feature>
<proteinExistence type="inferred from homology"/>
<dbReference type="GO" id="GO:0006623">
    <property type="term" value="P:protein targeting to vacuole"/>
    <property type="evidence" value="ECO:0007669"/>
    <property type="project" value="TreeGrafter"/>
</dbReference>
<dbReference type="SMART" id="SM00233">
    <property type="entry name" value="PH"/>
    <property type="match status" value="1"/>
</dbReference>
<feature type="compositionally biased region" description="Low complexity" evidence="3">
    <location>
        <begin position="1117"/>
        <end position="1129"/>
    </location>
</feature>
<feature type="compositionally biased region" description="Polar residues" evidence="3">
    <location>
        <begin position="3141"/>
        <end position="3151"/>
    </location>
</feature>
<feature type="compositionally biased region" description="Basic and acidic residues" evidence="3">
    <location>
        <begin position="275"/>
        <end position="286"/>
    </location>
</feature>
<dbReference type="SMART" id="SM00693">
    <property type="entry name" value="DysFN"/>
    <property type="match status" value="1"/>
</dbReference>
<feature type="region of interest" description="Disordered" evidence="3">
    <location>
        <begin position="3202"/>
        <end position="3227"/>
    </location>
</feature>
<name>A0AAW1RKY4_9CHLO</name>
<evidence type="ECO:0000259" key="4">
    <source>
        <dbReference type="SMART" id="SM00233"/>
    </source>
</evidence>
<dbReference type="PANTHER" id="PTHR16166:SF93">
    <property type="entry name" value="INTERMEMBRANE LIPID TRANSFER PROTEIN VPS13"/>
    <property type="match status" value="1"/>
</dbReference>
<dbReference type="EMBL" id="JALJOU010000032">
    <property type="protein sequence ID" value="KAK9834253.1"/>
    <property type="molecule type" value="Genomic_DNA"/>
</dbReference>
<accession>A0AAW1RKY4</accession>
<feature type="compositionally biased region" description="Low complexity" evidence="3">
    <location>
        <begin position="1887"/>
        <end position="1896"/>
    </location>
</feature>
<feature type="region of interest" description="Disordered" evidence="3">
    <location>
        <begin position="262"/>
        <end position="290"/>
    </location>
</feature>
<dbReference type="CDD" id="cd00821">
    <property type="entry name" value="PH"/>
    <property type="match status" value="1"/>
</dbReference>
<feature type="domain" description="PH" evidence="4">
    <location>
        <begin position="966"/>
        <end position="1080"/>
    </location>
</feature>
<dbReference type="PANTHER" id="PTHR16166">
    <property type="entry name" value="VACUOLAR PROTEIN SORTING-ASSOCIATED PROTEIN VPS13"/>
    <property type="match status" value="1"/>
</dbReference>
<feature type="region of interest" description="Disordered" evidence="3">
    <location>
        <begin position="3910"/>
        <end position="3968"/>
    </location>
</feature>
<evidence type="ECO:0000313" key="6">
    <source>
        <dbReference type="EMBL" id="KAK9834253.1"/>
    </source>
</evidence>
<feature type="region of interest" description="Disordered" evidence="3">
    <location>
        <begin position="2519"/>
        <end position="2542"/>
    </location>
</feature>
<evidence type="ECO:0000256" key="2">
    <source>
        <dbReference type="ARBA" id="ARBA00022448"/>
    </source>
</evidence>
<protein>
    <recommendedName>
        <fullName evidence="8">PH domain-containing protein</fullName>
    </recommendedName>
</protein>
<feature type="domain" description="Peroxin/Ferlin" evidence="5">
    <location>
        <begin position="3227"/>
        <end position="3290"/>
    </location>
</feature>
<dbReference type="InterPro" id="IPR001849">
    <property type="entry name" value="PH_domain"/>
</dbReference>
<dbReference type="GO" id="GO:0045053">
    <property type="term" value="P:protein retention in Golgi apparatus"/>
    <property type="evidence" value="ECO:0007669"/>
    <property type="project" value="TreeGrafter"/>
</dbReference>
<feature type="region of interest" description="Disordered" evidence="3">
    <location>
        <begin position="2153"/>
        <end position="2173"/>
    </location>
</feature>
<sequence>MLEAQLAYYLNRYLGTYVEGLNQRDLKVSVFRGDVVLKNLKLKPEALADLNLPISIKAGLLGSLTLKIPWASLGKSAVVVIMDRLYILAGPKDDTAAPGSEEEDFDELERAAKKRRVEDAEMAAMQSKYKTEASSDGGGGGGMLRGLIDTVIGNLRLSITNVHIRYEDDYSNPGTPFAVGLTLESLSAHTVDEAGKEAFVTQDPLKLLRKAAQLRRLALYFDVGAELWRPKAAWGAMALADWNGLFQPGVAEGPCIEPVPEAQQQEGAAAEAAEEQGRAEEQHPKEGGTGAVEAGAQFQDTDELPLVREQSEAIAAAAVAAGGLGRRTYMLRPVDGRLRYTRRGREARTDEAQAVQDADVELDALSLHLAKAQYQSLQKLLAEFNAYSARAPNRLLRPAARPHDASSARRWWRYAAAAVKRLLPSRRFDWQQLEKALLLRKGYVEAYTRCLEGGQVGGDKAVAAMDDDLNEATILVFRRLAHAKVDAAKKRAAAAKAAERRAKASRGWTGWLWGSGRGTAAAEGGTGAEEADADAEMRGDLAPEDEEALKELATEQEDALRLGEETAWSLRAEIRTRVGSAALVLDGPGGERVLRAGLEGLAATTKLYPKTLAVRAAVAAMGVVAPEGTLVRTGGRLHPTPSFAVAPSEAGAAEDVEDTKGEGGSADASADNGAIAVAQLHRQALLVQLVQAPQDGSADTAVRLALAPSYVTYLPAAVERVLDFFRTEQAVDLSALGAQAAAGVERARAAAREQLAAALGTRPRLALRMELDGPKVAVPVPATDTQRALTLVLDLGSLLMESDTESPARLPAEAAALYQCLRLTSRDISAYLVDGIFSFAALERAGASQTGLDLQGSPVTEAISAAVERSAGVALGGAATFIPLLERCGTETLLQVAQFPHPTLPTLRAQLSVPALRFFFSAARVQRLMRVLRFALPKSAPVEATPTAGGAAGPADGQQPLWQRDAEKAGPMRALEWGGVTRTAASWARRWGVLHRGCLYLLEAQDAPAAASSANIWLNKRIVHVPPEACGGARHVVAVCPEGTETARAAQDKGSLLLRFASRTEAEDWHRQLLRSQQQTLAVAGRDPLSHSADAAAFESETGSSLGAASDGGGAPDAGASAAAGGAADEPPVSISVSAELGELAVFVSGRTADVWWPPEQDLDGGSAGTDDGGTLALPSASQVVNVDGERALVVVRATGSSADAALGAAHTAAGVAVGSFEIEDLLVGARCPAHAYLARSFEAPSAGSTGNTDEVFFDAATEPPSPRSSGSLSRASMGAESFFSAAGPSELEGGSLGAGKGSPQGSGLARAPPAWALDFETWARGSAEYAGVDSELRMRLTTLFFFLNRPTVAALMAVGSAMAAAVKDPDVNPDPDTDPDPAKEGLGREAAPQTRAGPGSGLPEGADEGAEAAQDASTASPSEAGDAGTLVLEGGAERVIFRLLVEVERLEATLNYESATAPPLALASVEDVRLSLRVQPATLRLAASLGNLRAQDGALPEGHPYRSVCDLRSGAATSLVELEFASHTPEEADESSRVPPGLPFFSIRARMNELDIVFLNRFLMEILQYISVLLALQPAPAQGAAGAPADGAQAAAAAGASQASAVKGKSTGTLLLLDVEMVAPVITMPRCSDSRDALEVDLGHLQMRNALSWRGGAGAGDKKAVLLEEDWVVLRDMGAYVAEGGHRGDNLIRDYDAGMRIRLRRPLRDRFRRLPAFEVGLAIPSIKAALSDREFALITSVAGANVSEPLRIPAAALWLEERVLQHADADGEDADATAAPSQAGEASAPAERTTVRVVVDIGKSELELLRTVGAGPKDLAPLARFAVGSLWVAFRLTEAGDMALSLSLPRMEGIDLRPWVPPEHSLVVSSARSALRTGGTDGGGPHPDLAGGPDAGAADGVPASFLAIEWHGAAGMAKQKLQVRLQRPTVSAEMSFLLEVITFLVPNLALDGAKTAPFRMHDLLLTGPVHKAESDLWLSPETRLLADAPGCDSFEYDGAGHRLVLPEGLGPAEALPLILVGEGRTLLLRNVRIVHAASLAACLQLSAGAQLVAHPANNVHRVDGADPDLDAEPGLGSLGGSSGGSFGGSPGTRQPRFPGKRRAGEAPKAGAAERAASGTAALAAGSAAKLATRIELELVALGMGLRFVELSGGQQKGEPLRSSPSGGGVAAARAAAARRSEQEGVRSARLLAAYMDLSAGCMLAGERLTARAELGGLRVETQVTLGEDDADTGPQNGRVQGAVLEPCKVSVSADLTAGSGDIQVALSDLRMNLSPDVVELALALQSSVLQPLMQPPSDKPLVRCARFERVWSNAAEAADGASAAVETDAVAGERGVTVWRPQAPAGYVALGDCITAGAQQPSFQVVAVALKSGFVARPAAYSRAGSAAGLTLWLPDAPEGYAALGCVAAPGDAPPPVAAGACVHRGALVEAALGEFLLLKQERSWRGRGQDVGHLTEAPGAHLWRVENAAGTFLACSPEDGSPAGPFVDLRSPLGIAPAALQAPPAAASVNATAYRHAAPMQGSSPTGTPKSSGQSPNASRAAYERFADARGALLQRVSRRLLQNEAVDFRRLWTDRGARGGPPGGLSLWRPVAPAGYAALGDCLRAGPDPPESVTVLLDTELGEEPALKDPLLKPPQGYELVWADDAARPERRLAFWRPVPYEGYVAMGCVMGRGSKPPSRQLVRCLSAKAVARGDSGSGRPLVKMPSSGRRAGFAAWPADSRLGTFVVTHPEGSPSPGEALRLCLLEELLDRKLAPRGSQATAGGRINVVLKSGASSLLVRDALRRPLAELELGEVSAGLSRSPPAVMQAYLGVRLSVWSYNALVTTWEPVLEPWDVIAKADLNSSAAPALGVAPGLHISVKSTSDRARLTLAYSAAAAALRALRQWGDLNAAAGAGGAWRRQLAAADAASVHSRLTNALGVPAQLQLDFGDRVVVAELPPERTTTVLEPLPLPPARHSQRAAQPADALPPPLLIVDVLELANAPALLGAVEGSDGGPLCPPELCVNVAVADEGPQGVGVEVTVRDAAAAGGVGAALARAVVRLDLKSWGLEARDATIQLSAEGATQGADPWEHAAAGASLSLRWAFAPTPRGAAAAVTDAWTSAASTAGQRALRLAGESAWSPVSASAQAAPGAPMRTQNLKSSNGGRTLPDEVAPVRLAGDGVALESTFEGGSKRELLRALCQVENGTELALEVALAELPPGERPRSDDGGSTGAAQPSPRADVVAEEVFENERFMPLRGWGARGNLLPGERGRFSTRSGARSWPDFPDVRLPDGWQWEGPWEVEVSRGTDPSGWSYAVDWGGLSYPPPPSAAYRKLCDFVRRRHWLRRRRRVLAAEGGDVDGRGLQRADSVAAAAAAALRGEAGTPSVLGVVQPGACLPLPYGWRTCGKQLVVRPVPEEGKTPAHTWSLGASNGEHALRLDTLEEGATRLLACPALRPAPPPGADAPSAAEAAAAARGGAASAASALAAATVWLSAVVEADAFLEDPGGGGEGLTDWRLVLAPPLVLINQLPMGATFLVWEAPGDGASLVMRQSGSVPSGGRVAVHAADMRGVVSAQLYPDGYEWVDARPLALSQGYASRRAGVDGRQALPDEFAVARSTGSEPPQPVYVMRELDLDARQRADKDLDPGAAVALGAPMSVRVFVPLWVINATPLPMSAFVVALLPPPKAERERESREDGVAADAGEATRLRVLEADPRTAGVSPAGARDVPPESVAMVAYPLQQLAAFKADGAAQRFGLRLRIGSSGWTEPLPLEGADGTEDMEARPALIRAAVPAWGALYELVARLELLGSDFERTLALRLEPRVVLSNRTGVPLQLLQPRPGATEPAAGIGLMPVPATPTGLPRVGGARAGAAGLRTALSDASSAVDWAACMDLPPGALGVPLHWSLPADARVVCLRLAPESRREAGPAWSNPIEPETLHPTPRHIGLPALPPPGACASSDGSRGPSGDGGPGEGTNAGGARYLRALNTLQAAGTPSWELRGRQLRPLRGGGPNAEGTLAGAAVALRLRTELRAPGCLHAVAEAVAAAPPYLLENRSGSPLRYRQAGTPGAPFLPLPPFSAAGFVWQVLPREGERPRLEIADAYAAGGTGAGIAVELDPPLARSGDAEAADGSASVHGGAAAGPQTLTLASGARLQAAVADRELTVMGRGARSALPGGPTGGPTAEGTEEGGSPAMHLSVDVSALEVSVVDHRPQELLAISVAGAALRYGAGLGAGGDFSRLRLAIDSVQVDDQMIGSRFPVVLCALLGSEAGGPLVQLTLVSQAGGARGRIYFPFIAFRVTRPLQVAVAEPLVWRAVECVQRLDLCSASAATSSGARRVAAATDTPLAIALMAVADLTAYVSFRGDQLSRPRWASRMGALSWGLDLATFEGVPVRLHGFEMTNVAMLSSVFVGQLMRQVRGQLVGVALSFLRNFGVLSGASGVLGRLSASVAALGGGGPWAAEERLSARQARNIGGVGEGLVEGGEALAQGFLRGVTGLVQRPLQGAAQAGVGGFVKGVGKGLLGVAAQPMSGALDFMSSAFEGIDVTSGALRTRLGKSALARARQRLPRAIGGDRRLLPFLRSDGTDRQACVEAVGQALMWRASAAATGPLGGLARRPRRGGAAAPGEAYEEHFLLPDDRVALLTSHRLLLVLAPGFAAVHAAAAAGATHGSEEDVPAGQIRWAIEWRDLLALELRWTHRELPHPDRLTVHRKGSPGEEEDEPLAHELRCFPNSPQAEQLRAVALTVAAKYTADPLRARAATARARAAADPLAELASRRSSGSGLGDLPPQALPALMPSLEYRLQWHARGGSGMVSVWRPVAPPGYAPLGDVATLGREPPPQPVQVYRDESATPGAATAHAADFHLVYRHNGHAGFAPVTLWEPIAPEGYAALGTLAVGAPEPPAPGDALCVRRDRVSRTVFFDSPLWACESAALQGGPSLQRLNAWDPRTWRCSLWQVDNVAATFIAERGARRPRPEVALSATLGCDS</sequence>
<feature type="region of interest" description="Disordered" evidence="3">
    <location>
        <begin position="516"/>
        <end position="536"/>
    </location>
</feature>
<feature type="region of interest" description="Disordered" evidence="3">
    <location>
        <begin position="1873"/>
        <end position="1896"/>
    </location>
</feature>
<gene>
    <name evidence="6" type="ORF">WJX81_000411</name>
</gene>
<feature type="region of interest" description="Disordered" evidence="3">
    <location>
        <begin position="1096"/>
        <end position="1131"/>
    </location>
</feature>
<evidence type="ECO:0000313" key="7">
    <source>
        <dbReference type="Proteomes" id="UP001445335"/>
    </source>
</evidence>
<dbReference type="GO" id="GO:0016020">
    <property type="term" value="C:membrane"/>
    <property type="evidence" value="ECO:0007669"/>
    <property type="project" value="InterPro"/>
</dbReference>
<feature type="compositionally biased region" description="Low complexity" evidence="3">
    <location>
        <begin position="2523"/>
        <end position="2538"/>
    </location>
</feature>
<dbReference type="InterPro" id="IPR026847">
    <property type="entry name" value="VPS13"/>
</dbReference>
<dbReference type="Proteomes" id="UP001445335">
    <property type="component" value="Unassembled WGS sequence"/>
</dbReference>
<evidence type="ECO:0000256" key="3">
    <source>
        <dbReference type="SAM" id="MobiDB-lite"/>
    </source>
</evidence>
<feature type="compositionally biased region" description="Low complexity" evidence="3">
    <location>
        <begin position="262"/>
        <end position="271"/>
    </location>
</feature>
<feature type="region of interest" description="Disordered" evidence="3">
    <location>
        <begin position="4158"/>
        <end position="4183"/>
    </location>
</feature>
<keyword evidence="7" id="KW-1185">Reference proteome</keyword>
<feature type="region of interest" description="Disordered" evidence="3">
    <location>
        <begin position="3130"/>
        <end position="3154"/>
    </location>
</feature>
<dbReference type="InterPro" id="IPR026854">
    <property type="entry name" value="VPS13_N"/>
</dbReference>
<evidence type="ECO:0008006" key="8">
    <source>
        <dbReference type="Google" id="ProtNLM"/>
    </source>
</evidence>
<feature type="region of interest" description="Disordered" evidence="3">
    <location>
        <begin position="1244"/>
        <end position="1275"/>
    </location>
</feature>
<feature type="region of interest" description="Disordered" evidence="3">
    <location>
        <begin position="1367"/>
        <end position="1428"/>
    </location>
</feature>
<comment type="similarity">
    <text evidence="1">Belongs to the VPS13 family.</text>
</comment>
<keyword evidence="2" id="KW-0813">Transport</keyword>
<feature type="compositionally biased region" description="Gly residues" evidence="3">
    <location>
        <begin position="3953"/>
        <end position="3966"/>
    </location>
</feature>
<dbReference type="InterPro" id="IPR009291">
    <property type="entry name" value="Vps62"/>
</dbReference>
<reference evidence="6 7" key="1">
    <citation type="journal article" date="2024" name="Nat. Commun.">
        <title>Phylogenomics reveals the evolutionary origins of lichenization in chlorophyte algae.</title>
        <authorList>
            <person name="Puginier C."/>
            <person name="Libourel C."/>
            <person name="Otte J."/>
            <person name="Skaloud P."/>
            <person name="Haon M."/>
            <person name="Grisel S."/>
            <person name="Petersen M."/>
            <person name="Berrin J.G."/>
            <person name="Delaux P.M."/>
            <person name="Dal Grande F."/>
            <person name="Keller J."/>
        </authorList>
    </citation>
    <scope>NUCLEOTIDE SEQUENCE [LARGE SCALE GENOMIC DNA]</scope>
    <source>
        <strain evidence="6 7">SAG 245.80</strain>
    </source>
</reference>
<feature type="region of interest" description="Disordered" evidence="3">
    <location>
        <begin position="2063"/>
        <end position="2113"/>
    </location>
</feature>
<dbReference type="Pfam" id="PF06101">
    <property type="entry name" value="Vps62"/>
    <property type="match status" value="1"/>
</dbReference>
<comment type="caution">
    <text evidence="6">The sequence shown here is derived from an EMBL/GenBank/DDBJ whole genome shotgun (WGS) entry which is preliminary data.</text>
</comment>
<feature type="compositionally biased region" description="Gly residues" evidence="3">
    <location>
        <begin position="2077"/>
        <end position="2091"/>
    </location>
</feature>
<evidence type="ECO:0000259" key="5">
    <source>
        <dbReference type="SMART" id="SM00693"/>
    </source>
</evidence>
<evidence type="ECO:0000256" key="1">
    <source>
        <dbReference type="ARBA" id="ARBA00006545"/>
    </source>
</evidence>
<organism evidence="6 7">
    <name type="scientific">Elliptochloris bilobata</name>
    <dbReference type="NCBI Taxonomy" id="381761"/>
    <lineage>
        <taxon>Eukaryota</taxon>
        <taxon>Viridiplantae</taxon>
        <taxon>Chlorophyta</taxon>
        <taxon>core chlorophytes</taxon>
        <taxon>Trebouxiophyceae</taxon>
        <taxon>Trebouxiophyceae incertae sedis</taxon>
        <taxon>Elliptochloris clade</taxon>
        <taxon>Elliptochloris</taxon>
    </lineage>
</organism>